<name>A0A151RW70_CAJCA</name>
<accession>A0A151RW70</accession>
<dbReference type="Gramene" id="C.cajan_29999.t">
    <property type="protein sequence ID" value="C.cajan_29999.t.cds1"/>
    <property type="gene ID" value="C.cajan_29999"/>
</dbReference>
<organism evidence="2 3">
    <name type="scientific">Cajanus cajan</name>
    <name type="common">Pigeon pea</name>
    <name type="synonym">Cajanus indicus</name>
    <dbReference type="NCBI Taxonomy" id="3821"/>
    <lineage>
        <taxon>Eukaryota</taxon>
        <taxon>Viridiplantae</taxon>
        <taxon>Streptophyta</taxon>
        <taxon>Embryophyta</taxon>
        <taxon>Tracheophyta</taxon>
        <taxon>Spermatophyta</taxon>
        <taxon>Magnoliopsida</taxon>
        <taxon>eudicotyledons</taxon>
        <taxon>Gunneridae</taxon>
        <taxon>Pentapetalae</taxon>
        <taxon>rosids</taxon>
        <taxon>fabids</taxon>
        <taxon>Fabales</taxon>
        <taxon>Fabaceae</taxon>
        <taxon>Papilionoideae</taxon>
        <taxon>50 kb inversion clade</taxon>
        <taxon>NPAAA clade</taxon>
        <taxon>indigoferoid/millettioid clade</taxon>
        <taxon>Phaseoleae</taxon>
        <taxon>Cajanus</taxon>
    </lineage>
</organism>
<reference evidence="2" key="1">
    <citation type="journal article" date="2012" name="Nat. Biotechnol.">
        <title>Draft genome sequence of pigeonpea (Cajanus cajan), an orphan legume crop of resource-poor farmers.</title>
        <authorList>
            <person name="Varshney R.K."/>
            <person name="Chen W."/>
            <person name="Li Y."/>
            <person name="Bharti A.K."/>
            <person name="Saxena R.K."/>
            <person name="Schlueter J.A."/>
            <person name="Donoghue M.T."/>
            <person name="Azam S."/>
            <person name="Fan G."/>
            <person name="Whaley A.M."/>
            <person name="Farmer A.D."/>
            <person name="Sheridan J."/>
            <person name="Iwata A."/>
            <person name="Tuteja R."/>
            <person name="Penmetsa R.V."/>
            <person name="Wu W."/>
            <person name="Upadhyaya H.D."/>
            <person name="Yang S.P."/>
            <person name="Shah T."/>
            <person name="Saxena K.B."/>
            <person name="Michael T."/>
            <person name="McCombie W.R."/>
            <person name="Yang B."/>
            <person name="Zhang G."/>
            <person name="Yang H."/>
            <person name="Wang J."/>
            <person name="Spillane C."/>
            <person name="Cook D.R."/>
            <person name="May G.D."/>
            <person name="Xu X."/>
            <person name="Jackson S.A."/>
        </authorList>
    </citation>
    <scope>NUCLEOTIDE SEQUENCE [LARGE SCALE GENOMIC DNA]</scope>
</reference>
<evidence type="ECO:0000259" key="1">
    <source>
        <dbReference type="Pfam" id="PF07727"/>
    </source>
</evidence>
<feature type="domain" description="Reverse transcriptase Ty1/copia-type" evidence="1">
    <location>
        <begin position="55"/>
        <end position="202"/>
    </location>
</feature>
<gene>
    <name evidence="2" type="ORF">KK1_031566</name>
</gene>
<dbReference type="SUPFAM" id="SSF56672">
    <property type="entry name" value="DNA/RNA polymerases"/>
    <property type="match status" value="1"/>
</dbReference>
<evidence type="ECO:0000313" key="2">
    <source>
        <dbReference type="EMBL" id="KYP46794.1"/>
    </source>
</evidence>
<dbReference type="AlphaFoldDB" id="A0A151RW70"/>
<dbReference type="Proteomes" id="UP000075243">
    <property type="component" value="Unassembled WGS sequence"/>
</dbReference>
<sequence>MVTRSKNGIFKPKQVNAISRFPLPPSIEPTCPSKAIKILEWKAPMSDEFNALMANDTWTLIPPKFKFNVIGCMWIFQIKRNPYGSISRYKARLVAKGFNQKLGMNYFDTFSPVIKPQTIQIVFCLALSHDWSLSHMDINNAFFHDSLSKDIYMSQPYGFVHPQHPNYVCKLKKSLYGLKQALRVWYQSLKAFLLSYGFTNARFDTSCLYIIMIMSLPIF</sequence>
<keyword evidence="3" id="KW-1185">Reference proteome</keyword>
<evidence type="ECO:0000313" key="3">
    <source>
        <dbReference type="Proteomes" id="UP000075243"/>
    </source>
</evidence>
<dbReference type="InterPro" id="IPR013103">
    <property type="entry name" value="RVT_2"/>
</dbReference>
<dbReference type="EMBL" id="KQ483546">
    <property type="protein sequence ID" value="KYP46794.1"/>
    <property type="molecule type" value="Genomic_DNA"/>
</dbReference>
<dbReference type="InterPro" id="IPR043502">
    <property type="entry name" value="DNA/RNA_pol_sf"/>
</dbReference>
<proteinExistence type="predicted"/>
<dbReference type="Pfam" id="PF07727">
    <property type="entry name" value="RVT_2"/>
    <property type="match status" value="1"/>
</dbReference>
<protein>
    <submittedName>
        <fullName evidence="2">Retrovirus-related Pol polyprotein from transposon TNT 1-94</fullName>
    </submittedName>
</protein>